<dbReference type="Proteomes" id="UP000178771">
    <property type="component" value="Unassembled WGS sequence"/>
</dbReference>
<reference evidence="1 2" key="1">
    <citation type="journal article" date="2016" name="Nat. Commun.">
        <title>Thousands of microbial genomes shed light on interconnected biogeochemical processes in an aquifer system.</title>
        <authorList>
            <person name="Anantharaman K."/>
            <person name="Brown C.T."/>
            <person name="Hug L.A."/>
            <person name="Sharon I."/>
            <person name="Castelle C.J."/>
            <person name="Probst A.J."/>
            <person name="Thomas B.C."/>
            <person name="Singh A."/>
            <person name="Wilkins M.J."/>
            <person name="Karaoz U."/>
            <person name="Brodie E.L."/>
            <person name="Williams K.H."/>
            <person name="Hubbard S.S."/>
            <person name="Banfield J.F."/>
        </authorList>
    </citation>
    <scope>NUCLEOTIDE SEQUENCE [LARGE SCALE GENOMIC DNA]</scope>
</reference>
<dbReference type="STRING" id="1802624.A2982_02605"/>
<evidence type="ECO:0000313" key="1">
    <source>
        <dbReference type="EMBL" id="OGC51436.1"/>
    </source>
</evidence>
<proteinExistence type="predicted"/>
<name>A0A1F4V2J1_UNCKA</name>
<evidence type="ECO:0008006" key="3">
    <source>
        <dbReference type="Google" id="ProtNLM"/>
    </source>
</evidence>
<dbReference type="EMBL" id="MEVH01000022">
    <property type="protein sequence ID" value="OGC51436.1"/>
    <property type="molecule type" value="Genomic_DNA"/>
</dbReference>
<gene>
    <name evidence="1" type="ORF">A2982_02605</name>
</gene>
<dbReference type="InterPro" id="IPR027417">
    <property type="entry name" value="P-loop_NTPase"/>
</dbReference>
<dbReference type="SUPFAM" id="SSF52540">
    <property type="entry name" value="P-loop containing nucleoside triphosphate hydrolases"/>
    <property type="match status" value="1"/>
</dbReference>
<protein>
    <recommendedName>
        <fullName evidence="3">DNA polymerase III subunit delta</fullName>
    </recommendedName>
</protein>
<dbReference type="AlphaFoldDB" id="A0A1F4V2J1"/>
<organism evidence="1 2">
    <name type="scientific">candidate division WWE3 bacterium RIFCSPLOWO2_01_FULL_39_13</name>
    <dbReference type="NCBI Taxonomy" id="1802624"/>
    <lineage>
        <taxon>Bacteria</taxon>
        <taxon>Katanobacteria</taxon>
    </lineage>
</organism>
<sequence>MQAIIVSKGNTSMREAKALAFFKKYVSDLSLSANSDFFSIGLDESAKSISINEAKRIISFINLKPDYSGFRMVLVRDAQYLTIEAQNSLLKSIEELPDYALVAFSVDHHLSLIQTLRSRCRIYELKDDVSIDAKELKAYRDIFMSLLKSSIGKRIDWTVKNKDLIKDRNSACEILNVWELALRDLMVESSVSKSEDFRNVVSFAGQIRYLQYVKESIKSRYANPLLGIESFLVNLPNLL</sequence>
<dbReference type="Pfam" id="PF13177">
    <property type="entry name" value="DNA_pol3_delta2"/>
    <property type="match status" value="1"/>
</dbReference>
<comment type="caution">
    <text evidence="1">The sequence shown here is derived from an EMBL/GenBank/DDBJ whole genome shotgun (WGS) entry which is preliminary data.</text>
</comment>
<evidence type="ECO:0000313" key="2">
    <source>
        <dbReference type="Proteomes" id="UP000178771"/>
    </source>
</evidence>
<dbReference type="Gene3D" id="3.40.50.300">
    <property type="entry name" value="P-loop containing nucleotide triphosphate hydrolases"/>
    <property type="match status" value="1"/>
</dbReference>
<accession>A0A1F4V2J1</accession>